<evidence type="ECO:0000256" key="5">
    <source>
        <dbReference type="ARBA" id="ARBA00022692"/>
    </source>
</evidence>
<evidence type="ECO:0000256" key="6">
    <source>
        <dbReference type="ARBA" id="ARBA00022989"/>
    </source>
</evidence>
<dbReference type="PANTHER" id="PTHR33573:SF38">
    <property type="entry name" value="CASP-LIKE PROTEIN 4A1"/>
    <property type="match status" value="1"/>
</dbReference>
<keyword evidence="7 8" id="KW-0472">Membrane</keyword>
<dbReference type="Gramene" id="Jr01_04230_p1">
    <property type="protein sequence ID" value="cds.Jr01_04230_p1"/>
    <property type="gene ID" value="Jr01_04230"/>
</dbReference>
<feature type="non-terminal residue" evidence="11">
    <location>
        <position position="1"/>
    </location>
</feature>
<sequence>QVLTFGRGAFGIKSENYRVLVPQLFFIRVSSTVQSKRGRSISVNSNQEMEKYKEADKDKESEAKNEPKNHAHSIEKTEPEPKPEQEKHIISDPPSPATHSFPPHSHPDHKPPSLPLDSSSPSSLSSDHSYHGHDLNHSFAPDPDAPPAVPVNRSSRAYPAAAIAKVDPGAQDGFVSFGEVEANTISRDGANGGGGNRRLRPNLSILRRTRWDNMVKKALLSSRISGFVLCLISFSVMAADKDQGWAIESFYRYKELRYCMAVNVIGSAYSGLQAYDLVNYITTGKHIVWHPLRRHFDFSMDQMLTYLLMSASSSAATRVYDWQSNWGKDKFPEMAGASVGLSFVASVAFALSSLISGYTLCKAS</sequence>
<keyword evidence="6 8" id="KW-1133">Transmembrane helix</keyword>
<name>A0A833Y6R9_JUGRE</name>
<dbReference type="PANTHER" id="PTHR33573">
    <property type="entry name" value="CASP-LIKE PROTEIN 4A4"/>
    <property type="match status" value="1"/>
</dbReference>
<comment type="caution">
    <text evidence="8">Lacks conserved residue(s) required for the propagation of feature annotation.</text>
</comment>
<dbReference type="InterPro" id="IPR006702">
    <property type="entry name" value="CASP_dom"/>
</dbReference>
<evidence type="ECO:0000256" key="1">
    <source>
        <dbReference type="ARBA" id="ARBA00004651"/>
    </source>
</evidence>
<comment type="similarity">
    <text evidence="2 8">Belongs to the Casparian strip membrane proteins (CASP) family.</text>
</comment>
<proteinExistence type="inferred from homology"/>
<comment type="subunit">
    <text evidence="3 8">Homodimer and heterodimers.</text>
</comment>
<evidence type="ECO:0000256" key="9">
    <source>
        <dbReference type="SAM" id="MobiDB-lite"/>
    </source>
</evidence>
<feature type="domain" description="Casparian strip membrane protein" evidence="10">
    <location>
        <begin position="215"/>
        <end position="348"/>
    </location>
</feature>
<comment type="subcellular location">
    <subcellularLocation>
        <location evidence="1 8">Cell membrane</location>
        <topology evidence="1 8">Multi-pass membrane protein</topology>
    </subcellularLocation>
</comment>
<dbReference type="Pfam" id="PF04535">
    <property type="entry name" value="CASP_dom"/>
    <property type="match status" value="1"/>
</dbReference>
<dbReference type="GO" id="GO:0005886">
    <property type="term" value="C:plasma membrane"/>
    <property type="evidence" value="ECO:0007669"/>
    <property type="project" value="UniProtKB-SubCell"/>
</dbReference>
<evidence type="ECO:0000256" key="2">
    <source>
        <dbReference type="ARBA" id="ARBA00007651"/>
    </source>
</evidence>
<evidence type="ECO:0000256" key="3">
    <source>
        <dbReference type="ARBA" id="ARBA00011489"/>
    </source>
</evidence>
<accession>A0A833Y6R9</accession>
<dbReference type="AlphaFoldDB" id="A0A833Y6R9"/>
<keyword evidence="5 8" id="KW-0812">Transmembrane</keyword>
<protein>
    <recommendedName>
        <fullName evidence="8">CASP-like protein</fullName>
    </recommendedName>
</protein>
<evidence type="ECO:0000256" key="7">
    <source>
        <dbReference type="ARBA" id="ARBA00023136"/>
    </source>
</evidence>
<organism evidence="11 12">
    <name type="scientific">Juglans regia</name>
    <name type="common">English walnut</name>
    <dbReference type="NCBI Taxonomy" id="51240"/>
    <lineage>
        <taxon>Eukaryota</taxon>
        <taxon>Viridiplantae</taxon>
        <taxon>Streptophyta</taxon>
        <taxon>Embryophyta</taxon>
        <taxon>Tracheophyta</taxon>
        <taxon>Spermatophyta</taxon>
        <taxon>Magnoliopsida</taxon>
        <taxon>eudicotyledons</taxon>
        <taxon>Gunneridae</taxon>
        <taxon>Pentapetalae</taxon>
        <taxon>rosids</taxon>
        <taxon>fabids</taxon>
        <taxon>Fagales</taxon>
        <taxon>Juglandaceae</taxon>
        <taxon>Juglans</taxon>
    </lineage>
</organism>
<evidence type="ECO:0000313" key="11">
    <source>
        <dbReference type="EMBL" id="KAF5479579.1"/>
    </source>
</evidence>
<gene>
    <name evidence="11" type="ORF">F2P56_000388</name>
</gene>
<evidence type="ECO:0000259" key="10">
    <source>
        <dbReference type="Pfam" id="PF04535"/>
    </source>
</evidence>
<feature type="region of interest" description="Disordered" evidence="9">
    <location>
        <begin position="35"/>
        <end position="152"/>
    </location>
</feature>
<comment type="caution">
    <text evidence="11">The sequence shown here is derived from an EMBL/GenBank/DDBJ whole genome shotgun (WGS) entry which is preliminary data.</text>
</comment>
<dbReference type="EMBL" id="LIHL02000001">
    <property type="protein sequence ID" value="KAF5479579.1"/>
    <property type="molecule type" value="Genomic_DNA"/>
</dbReference>
<evidence type="ECO:0000256" key="8">
    <source>
        <dbReference type="RuleBase" id="RU361233"/>
    </source>
</evidence>
<keyword evidence="4 8" id="KW-1003">Cell membrane</keyword>
<feature type="transmembrane region" description="Helical" evidence="8">
    <location>
        <begin position="340"/>
        <end position="361"/>
    </location>
</feature>
<feature type="compositionally biased region" description="Polar residues" evidence="9">
    <location>
        <begin position="35"/>
        <end position="47"/>
    </location>
</feature>
<feature type="compositionally biased region" description="Low complexity" evidence="9">
    <location>
        <begin position="115"/>
        <end position="127"/>
    </location>
</feature>
<reference evidence="11" key="1">
    <citation type="submission" date="2015-10" db="EMBL/GenBank/DDBJ databases">
        <authorList>
            <person name="Martinez-Garcia P.J."/>
            <person name="Crepeau M.W."/>
            <person name="Puiu D."/>
            <person name="Gonzalez-Ibeas D."/>
            <person name="Whalen J."/>
            <person name="Stevens K."/>
            <person name="Paul R."/>
            <person name="Butterfield T."/>
            <person name="Britton M."/>
            <person name="Reagan R."/>
            <person name="Chakraborty S."/>
            <person name="Walawage S.L."/>
            <person name="Vasquez-Gross H.A."/>
            <person name="Cardeno C."/>
            <person name="Famula R."/>
            <person name="Pratt K."/>
            <person name="Kuruganti S."/>
            <person name="Aradhya M.K."/>
            <person name="Leslie C.A."/>
            <person name="Dandekar A.M."/>
            <person name="Salzberg S.L."/>
            <person name="Wegrzyn J.L."/>
            <person name="Langley C.H."/>
            <person name="Neale D.B."/>
        </authorList>
    </citation>
    <scope>NUCLEOTIDE SEQUENCE</scope>
    <source>
        <tissue evidence="11">Leaves</tissue>
    </source>
</reference>
<evidence type="ECO:0000256" key="4">
    <source>
        <dbReference type="ARBA" id="ARBA00022475"/>
    </source>
</evidence>
<reference evidence="11" key="2">
    <citation type="submission" date="2020-03" db="EMBL/GenBank/DDBJ databases">
        <title>Walnut 2.0.</title>
        <authorList>
            <person name="Marrano A."/>
            <person name="Britton M."/>
            <person name="Zimin A.V."/>
            <person name="Zaini P.A."/>
            <person name="Workman R."/>
            <person name="Puiu D."/>
            <person name="Bianco L."/>
            <person name="Allen B.J."/>
            <person name="Troggio M."/>
            <person name="Leslie C.A."/>
            <person name="Timp W."/>
            <person name="Dendekar A."/>
            <person name="Salzberg S.L."/>
            <person name="Neale D.B."/>
        </authorList>
    </citation>
    <scope>NUCLEOTIDE SEQUENCE</scope>
    <source>
        <tissue evidence="11">Leaves</tissue>
    </source>
</reference>
<dbReference type="Proteomes" id="UP000619265">
    <property type="component" value="Unassembled WGS sequence"/>
</dbReference>
<feature type="compositionally biased region" description="Basic and acidic residues" evidence="9">
    <location>
        <begin position="48"/>
        <end position="90"/>
    </location>
</feature>
<evidence type="ECO:0000313" key="12">
    <source>
        <dbReference type="Proteomes" id="UP000619265"/>
    </source>
</evidence>